<gene>
    <name evidence="1" type="ORF">LUZ61_018873</name>
</gene>
<protein>
    <submittedName>
        <fullName evidence="1">Uncharacterized protein</fullName>
    </submittedName>
</protein>
<dbReference type="EMBL" id="JAMRDG010000002">
    <property type="protein sequence ID" value="KAJ3689709.1"/>
    <property type="molecule type" value="Genomic_DNA"/>
</dbReference>
<keyword evidence="2" id="KW-1185">Reference proteome</keyword>
<comment type="caution">
    <text evidence="1">The sequence shown here is derived from an EMBL/GenBank/DDBJ whole genome shotgun (WGS) entry which is preliminary data.</text>
</comment>
<dbReference type="Proteomes" id="UP001210211">
    <property type="component" value="Unassembled WGS sequence"/>
</dbReference>
<name>A0AAD5ZA29_9POAL</name>
<proteinExistence type="predicted"/>
<evidence type="ECO:0000313" key="2">
    <source>
        <dbReference type="Proteomes" id="UP001210211"/>
    </source>
</evidence>
<evidence type="ECO:0000313" key="1">
    <source>
        <dbReference type="EMBL" id="KAJ3689709.1"/>
    </source>
</evidence>
<sequence>MASEIPLTKQIQLRLQELDGMDERRLAVQQNLELYQTRMTRAYEKLSRPRAFRKGEFVLVLRRPITGRHHGPKFAPNWEGPFIIDQVYDGGAYLLATENGEHPLPVLNGSEKMLEEAQTFVVAESIEDASYGIDLRA</sequence>
<organism evidence="1 2">
    <name type="scientific">Rhynchospora tenuis</name>
    <dbReference type="NCBI Taxonomy" id="198213"/>
    <lineage>
        <taxon>Eukaryota</taxon>
        <taxon>Viridiplantae</taxon>
        <taxon>Streptophyta</taxon>
        <taxon>Embryophyta</taxon>
        <taxon>Tracheophyta</taxon>
        <taxon>Spermatophyta</taxon>
        <taxon>Magnoliopsida</taxon>
        <taxon>Liliopsida</taxon>
        <taxon>Poales</taxon>
        <taxon>Cyperaceae</taxon>
        <taxon>Cyperoideae</taxon>
        <taxon>Rhynchosporeae</taxon>
        <taxon>Rhynchospora</taxon>
    </lineage>
</organism>
<dbReference type="AlphaFoldDB" id="A0AAD5ZA29"/>
<reference evidence="1 2" key="1">
    <citation type="journal article" date="2022" name="Cell">
        <title>Repeat-based holocentromeres influence genome architecture and karyotype evolution.</title>
        <authorList>
            <person name="Hofstatter P.G."/>
            <person name="Thangavel G."/>
            <person name="Lux T."/>
            <person name="Neumann P."/>
            <person name="Vondrak T."/>
            <person name="Novak P."/>
            <person name="Zhang M."/>
            <person name="Costa L."/>
            <person name="Castellani M."/>
            <person name="Scott A."/>
            <person name="Toegelov H."/>
            <person name="Fuchs J."/>
            <person name="Mata-Sucre Y."/>
            <person name="Dias Y."/>
            <person name="Vanzela A.L.L."/>
            <person name="Huettel B."/>
            <person name="Almeida C.C.S."/>
            <person name="Simkova H."/>
            <person name="Souza G."/>
            <person name="Pedrosa-Harand A."/>
            <person name="Macas J."/>
            <person name="Mayer K.F.X."/>
            <person name="Houben A."/>
            <person name="Marques A."/>
        </authorList>
    </citation>
    <scope>NUCLEOTIDE SEQUENCE [LARGE SCALE GENOMIC DNA]</scope>
    <source>
        <strain evidence="1">RhyTen1mFocal</strain>
    </source>
</reference>
<accession>A0AAD5ZA29</accession>